<dbReference type="AlphaFoldDB" id="A0AAP8PK57"/>
<name>A0AAP8PK57_SERMA</name>
<organism evidence="1 2">
    <name type="scientific">Serratia marcescens</name>
    <dbReference type="NCBI Taxonomy" id="615"/>
    <lineage>
        <taxon>Bacteria</taxon>
        <taxon>Pseudomonadati</taxon>
        <taxon>Pseudomonadota</taxon>
        <taxon>Gammaproteobacteria</taxon>
        <taxon>Enterobacterales</taxon>
        <taxon>Yersiniaceae</taxon>
        <taxon>Serratia</taxon>
    </lineage>
</organism>
<proteinExistence type="predicted"/>
<comment type="caution">
    <text evidence="1">The sequence shown here is derived from an EMBL/GenBank/DDBJ whole genome shotgun (WGS) entry which is preliminary data.</text>
</comment>
<dbReference type="Proteomes" id="UP000030378">
    <property type="component" value="Unassembled WGS sequence"/>
</dbReference>
<accession>A0AAP8PK57</accession>
<reference evidence="2" key="1">
    <citation type="submission" date="2017-12" db="EMBL/GenBank/DDBJ databases">
        <title>FDA dAtabase for Regulatory Grade micrObial Sequences (FDA-ARGOS): Supporting development and validation of Infectious Disease Dx tests.</title>
        <authorList>
            <person name="Campos J."/>
            <person name="Goldberg B."/>
            <person name="Tallon L."/>
            <person name="Sadzewicz L."/>
            <person name="Sengamalay N."/>
            <person name="Ott S."/>
            <person name="Godinez A."/>
            <person name="Nagaraj S."/>
            <person name="Vavikolanu K."/>
            <person name="Vyas G."/>
            <person name="Nadendla S."/>
            <person name="Aluvathingal J."/>
            <person name="Geyer C."/>
            <person name="Nandy P."/>
            <person name="Hobson J."/>
            <person name="Sichtig H."/>
        </authorList>
    </citation>
    <scope>NUCLEOTIDE SEQUENCE [LARGE SCALE GENOMIC DNA]</scope>
    <source>
        <strain evidence="2">FDAARGOS_79</strain>
    </source>
</reference>
<sequence length="76" mass="8587">MHTVIGRRRNRVHLPAVEELVVLERIELIARLGVCYESQAKDKDIALIWISELAGEMKTNIAPEKAEVIKHLATIS</sequence>
<protein>
    <submittedName>
        <fullName evidence="1">Uncharacterized protein</fullName>
    </submittedName>
</protein>
<evidence type="ECO:0000313" key="1">
    <source>
        <dbReference type="EMBL" id="PNO71276.1"/>
    </source>
</evidence>
<gene>
    <name evidence="1" type="ORF">MC70_015265</name>
</gene>
<evidence type="ECO:0000313" key="2">
    <source>
        <dbReference type="Proteomes" id="UP000030378"/>
    </source>
</evidence>
<dbReference type="EMBL" id="JTBC02000002">
    <property type="protein sequence ID" value="PNO71276.1"/>
    <property type="molecule type" value="Genomic_DNA"/>
</dbReference>